<dbReference type="AlphaFoldDB" id="A0A0F9LZ78"/>
<comment type="caution">
    <text evidence="1">The sequence shown here is derived from an EMBL/GenBank/DDBJ whole genome shotgun (WGS) entry which is preliminary data.</text>
</comment>
<dbReference type="EMBL" id="LAZR01006398">
    <property type="protein sequence ID" value="KKM92396.1"/>
    <property type="molecule type" value="Genomic_DNA"/>
</dbReference>
<name>A0A0F9LZ78_9ZZZZ</name>
<dbReference type="InterPro" id="IPR006944">
    <property type="entry name" value="Phage/GTA_portal"/>
</dbReference>
<evidence type="ECO:0000313" key="1">
    <source>
        <dbReference type="EMBL" id="KKM92396.1"/>
    </source>
</evidence>
<dbReference type="Pfam" id="PF04860">
    <property type="entry name" value="Phage_portal"/>
    <property type="match status" value="1"/>
</dbReference>
<evidence type="ECO:0008006" key="2">
    <source>
        <dbReference type="Google" id="ProtNLM"/>
    </source>
</evidence>
<reference evidence="1" key="1">
    <citation type="journal article" date="2015" name="Nature">
        <title>Complex archaea that bridge the gap between prokaryotes and eukaryotes.</title>
        <authorList>
            <person name="Spang A."/>
            <person name="Saw J.H."/>
            <person name="Jorgensen S.L."/>
            <person name="Zaremba-Niedzwiedzka K."/>
            <person name="Martijn J."/>
            <person name="Lind A.E."/>
            <person name="van Eijk R."/>
            <person name="Schleper C."/>
            <person name="Guy L."/>
            <person name="Ettema T.J."/>
        </authorList>
    </citation>
    <scope>NUCLEOTIDE SEQUENCE</scope>
</reference>
<protein>
    <recommendedName>
        <fullName evidence="2">Phage portal protein</fullName>
    </recommendedName>
</protein>
<proteinExistence type="predicted"/>
<organism evidence="1">
    <name type="scientific">marine sediment metagenome</name>
    <dbReference type="NCBI Taxonomy" id="412755"/>
    <lineage>
        <taxon>unclassified sequences</taxon>
        <taxon>metagenomes</taxon>
        <taxon>ecological metagenomes</taxon>
    </lineage>
</organism>
<accession>A0A0F9LZ78</accession>
<sequence length="713" mass="78604">MRLWPFGGRKQLEVKSHFGGGGFIFLNNFGTTSKAGQFDYAREVGTGGQASVVMATIQWIQRSMPEAPLALERKVKDEEWEVQDHPLTTLLAQPNPFYSGNALWQGTILSLLTAGNAYWKIIKNGLGIPMELWYIPHWLIRPEYPNDGSEFLTGYVHRTAGLEKHLDLDEVVHFRQGIDPDNPRLGLSPIVSALREIWTDMEASEFIATLLRNSGIPGLIISPDSKDGGFSTDPNDVRELKEKIKSKTTGSHRGEPMIFESRTKMERVSWNPKEMDLSPASDRAEERVTALLGVPAAVVGFSSGLEQTKVGATMTELRRLAWQNGIIPLHRLSEGEIDRVLVPMFRQPAGDWRARFNTREVGALQENRSDLFDRINKAISNGWITVAEGKRELGLQPEPGDEVYLRGANVVPVPLNAPVSEDEENSDKSIPIRETVYMGVMDIKQDDISPLVQSVADRQERTTPTAEQNAFMELQESREPELAAKYEKQLTEFFEDLGRKAAVAAQPILEESLPKELKDINITEIPGRVAMAMALDTEQTLFVALNGRHYLDVAELSTADAMATIGLSTDIPDPVARAIVRTGGTRAGLVDVPQQTKDALFRALEEGRALGEGAETLAKRIGKIVEAGPHSSVEIRAKVIARTETKHAQRTSALLMGKDAGATMFLVLDNRGAGPEDDDCLAAANRIVSAREADELAGLEHPNGTRDFVPHFG</sequence>
<gene>
    <name evidence="1" type="ORF">LCGC14_1218840</name>
</gene>